<dbReference type="PANTHER" id="PTHR33406:SF6">
    <property type="entry name" value="MEMBRANE PROTEIN YDGH-RELATED"/>
    <property type="match status" value="1"/>
</dbReference>
<evidence type="ECO:0000256" key="4">
    <source>
        <dbReference type="ARBA" id="ARBA00022692"/>
    </source>
</evidence>
<accession>L7LCG5</accession>
<keyword evidence="4 7" id="KW-0812">Transmembrane</keyword>
<proteinExistence type="inferred from homology"/>
<dbReference type="GO" id="GO:0005886">
    <property type="term" value="C:plasma membrane"/>
    <property type="evidence" value="ECO:0007669"/>
    <property type="project" value="UniProtKB-SubCell"/>
</dbReference>
<feature type="transmembrane region" description="Helical" evidence="7">
    <location>
        <begin position="613"/>
        <end position="632"/>
    </location>
</feature>
<feature type="domain" description="SSD" evidence="8">
    <location>
        <begin position="545"/>
        <end position="673"/>
    </location>
</feature>
<keyword evidence="3" id="KW-1003">Cell membrane</keyword>
<keyword evidence="5 7" id="KW-1133">Transmembrane helix</keyword>
<dbReference type="InterPro" id="IPR050545">
    <property type="entry name" value="Mycobact_MmpL"/>
</dbReference>
<comment type="similarity">
    <text evidence="2">Belongs to the resistance-nodulation-cell division (RND) (TC 2.A.6) family. MmpL subfamily.</text>
</comment>
<feature type="domain" description="SSD" evidence="8">
    <location>
        <begin position="195"/>
        <end position="327"/>
    </location>
</feature>
<organism evidence="9 10">
    <name type="scientific">Gordonia hirsuta DSM 44140 = NBRC 16056</name>
    <dbReference type="NCBI Taxonomy" id="1121927"/>
    <lineage>
        <taxon>Bacteria</taxon>
        <taxon>Bacillati</taxon>
        <taxon>Actinomycetota</taxon>
        <taxon>Actinomycetes</taxon>
        <taxon>Mycobacteriales</taxon>
        <taxon>Gordoniaceae</taxon>
        <taxon>Gordonia</taxon>
    </lineage>
</organism>
<dbReference type="eggNOG" id="COG2409">
    <property type="taxonomic scope" value="Bacteria"/>
</dbReference>
<name>L7LCG5_9ACTN</name>
<reference evidence="9 10" key="1">
    <citation type="submission" date="2012-12" db="EMBL/GenBank/DDBJ databases">
        <title>Whole genome shotgun sequence of Gordonia hirsuta NBRC 16056.</title>
        <authorList>
            <person name="Isaki-Nakamura S."/>
            <person name="Hosoyama A."/>
            <person name="Tsuchikane K."/>
            <person name="Katsumata H."/>
            <person name="Baba S."/>
            <person name="Yamazaki S."/>
            <person name="Fujita N."/>
        </authorList>
    </citation>
    <scope>NUCLEOTIDE SEQUENCE [LARGE SCALE GENOMIC DNA]</scope>
    <source>
        <strain evidence="9 10">NBRC 16056</strain>
    </source>
</reference>
<evidence type="ECO:0000256" key="2">
    <source>
        <dbReference type="ARBA" id="ARBA00010157"/>
    </source>
</evidence>
<sequence>MTGTSARRAARWLLPALAVLIWLGIGGATGPLAGKLNQVTTTDSSAFLPASAESTRVGEQLPAFTDTGFFPAIVVAESSGDITAAETRWLTEATAPLAGTEGFAPAFSPPLPSADRHALQQFVPVSTDGKPKEPIKRLREALADPPAGLTVAVTGPAAQAADLSSAFAGIDGLLLLVAGSLVLAILIVVYRSPILPIVVLISAILALALASGVVYWLADADVLELNGQSQGILFILVFGAATDYALLLVARYREELADHDDARAALIRAWRATLPPITASAGTVILGVLCLLLSDLNSTRSLGPIAAIGIAASLLASITFLPAVLALFGRTAFWPRRPHPATAEAAAQGGTHRIWAKVAAFVAAAPRKVWIGTVALLILGAAFAPMFRSDGVSTNDFFLGSVESVDGAQIHASHFDAGSGTPTWILVPDGEAPAAAETARTTPGVAGAVVLQRDGGPVVRDGQAAVEVTLADDPDSIAAQETVAHLRDRLAPISGAQVGGATAVDLDTRQTAARDRNVVIPAVLIVVLAVLILLLRSLAAPVLLLATTVLSFATTLGIAALLFNGPFGFPGADPTVPLFSFVFLVALGIDYNIFLMTRAREETKTHGTRTGMIIALTTTGGVISAAGIVLAATFSALAVIPLLFLAQVAFLVSVGVLIDTLIVRSLLVPAVTLDFGHRIWWPSRLDRSGGAPVNAQGR</sequence>
<feature type="transmembrane region" description="Helical" evidence="7">
    <location>
        <begin position="273"/>
        <end position="294"/>
    </location>
</feature>
<comment type="caution">
    <text evidence="9">The sequence shown here is derived from an EMBL/GenBank/DDBJ whole genome shotgun (WGS) entry which is preliminary data.</text>
</comment>
<feature type="transmembrane region" description="Helical" evidence="7">
    <location>
        <begin position="575"/>
        <end position="593"/>
    </location>
</feature>
<dbReference type="SUPFAM" id="SSF82866">
    <property type="entry name" value="Multidrug efflux transporter AcrB transmembrane domain"/>
    <property type="match status" value="2"/>
</dbReference>
<evidence type="ECO:0000256" key="6">
    <source>
        <dbReference type="ARBA" id="ARBA00023136"/>
    </source>
</evidence>
<evidence type="ECO:0000256" key="7">
    <source>
        <dbReference type="SAM" id="Phobius"/>
    </source>
</evidence>
<dbReference type="PROSITE" id="PS50156">
    <property type="entry name" value="SSD"/>
    <property type="match status" value="2"/>
</dbReference>
<dbReference type="Pfam" id="PF03176">
    <property type="entry name" value="MMPL"/>
    <property type="match status" value="2"/>
</dbReference>
<evidence type="ECO:0000313" key="10">
    <source>
        <dbReference type="Proteomes" id="UP000053405"/>
    </source>
</evidence>
<protein>
    <recommendedName>
        <fullName evidence="8">SSD domain-containing protein</fullName>
    </recommendedName>
</protein>
<evidence type="ECO:0000259" key="8">
    <source>
        <dbReference type="PROSITE" id="PS50156"/>
    </source>
</evidence>
<evidence type="ECO:0000256" key="3">
    <source>
        <dbReference type="ARBA" id="ARBA00022475"/>
    </source>
</evidence>
<evidence type="ECO:0000256" key="1">
    <source>
        <dbReference type="ARBA" id="ARBA00004651"/>
    </source>
</evidence>
<feature type="transmembrane region" description="Helical" evidence="7">
    <location>
        <begin position="542"/>
        <end position="563"/>
    </location>
</feature>
<keyword evidence="10" id="KW-1185">Reference proteome</keyword>
<feature type="transmembrane region" description="Helical" evidence="7">
    <location>
        <begin position="230"/>
        <end position="252"/>
    </location>
</feature>
<feature type="transmembrane region" description="Helical" evidence="7">
    <location>
        <begin position="518"/>
        <end position="535"/>
    </location>
</feature>
<feature type="transmembrane region" description="Helical" evidence="7">
    <location>
        <begin position="306"/>
        <end position="328"/>
    </location>
</feature>
<evidence type="ECO:0000313" key="9">
    <source>
        <dbReference type="EMBL" id="GAC57772.1"/>
    </source>
</evidence>
<feature type="transmembrane region" description="Helical" evidence="7">
    <location>
        <begin position="638"/>
        <end position="658"/>
    </location>
</feature>
<dbReference type="InterPro" id="IPR004869">
    <property type="entry name" value="MMPL_dom"/>
</dbReference>
<feature type="transmembrane region" description="Helical" evidence="7">
    <location>
        <begin position="166"/>
        <end position="190"/>
    </location>
</feature>
<dbReference type="STRING" id="1121927.GOHSU_25_00070"/>
<dbReference type="Gene3D" id="1.20.1640.10">
    <property type="entry name" value="Multidrug efflux transporter AcrB transmembrane domain"/>
    <property type="match status" value="2"/>
</dbReference>
<feature type="transmembrane region" description="Helical" evidence="7">
    <location>
        <begin position="369"/>
        <end position="387"/>
    </location>
</feature>
<dbReference type="AlphaFoldDB" id="L7LCG5"/>
<gene>
    <name evidence="9" type="ORF">GOHSU_25_00070</name>
</gene>
<dbReference type="Proteomes" id="UP000053405">
    <property type="component" value="Unassembled WGS sequence"/>
</dbReference>
<feature type="transmembrane region" description="Helical" evidence="7">
    <location>
        <begin position="197"/>
        <end position="218"/>
    </location>
</feature>
<keyword evidence="6 7" id="KW-0472">Membrane</keyword>
<dbReference type="InterPro" id="IPR000731">
    <property type="entry name" value="SSD"/>
</dbReference>
<dbReference type="PANTHER" id="PTHR33406">
    <property type="entry name" value="MEMBRANE PROTEIN MJ1562-RELATED"/>
    <property type="match status" value="1"/>
</dbReference>
<dbReference type="EMBL" id="BANT01000025">
    <property type="protein sequence ID" value="GAC57772.1"/>
    <property type="molecule type" value="Genomic_DNA"/>
</dbReference>
<evidence type="ECO:0000256" key="5">
    <source>
        <dbReference type="ARBA" id="ARBA00022989"/>
    </source>
</evidence>
<dbReference type="RefSeq" id="WP_005940591.1">
    <property type="nucleotide sequence ID" value="NZ_ATVK01000013.1"/>
</dbReference>
<comment type="subcellular location">
    <subcellularLocation>
        <location evidence="1">Cell membrane</location>
        <topology evidence="1">Multi-pass membrane protein</topology>
    </subcellularLocation>
</comment>